<protein>
    <submittedName>
        <fullName evidence="1">Uncharacterized protein</fullName>
    </submittedName>
</protein>
<organism evidence="1 2">
    <name type="scientific">Araneus ventricosus</name>
    <name type="common">Orbweaver spider</name>
    <name type="synonym">Epeira ventricosa</name>
    <dbReference type="NCBI Taxonomy" id="182803"/>
    <lineage>
        <taxon>Eukaryota</taxon>
        <taxon>Metazoa</taxon>
        <taxon>Ecdysozoa</taxon>
        <taxon>Arthropoda</taxon>
        <taxon>Chelicerata</taxon>
        <taxon>Arachnida</taxon>
        <taxon>Araneae</taxon>
        <taxon>Araneomorphae</taxon>
        <taxon>Entelegynae</taxon>
        <taxon>Araneoidea</taxon>
        <taxon>Araneidae</taxon>
        <taxon>Araneus</taxon>
    </lineage>
</organism>
<sequence length="121" mass="14209">MCHRFDELVPLQFVCLDTYFSPEFLFFFARTFFQVFSFFIRFLEYPGNASLSSVPITPHSKIAITQKNNARDKRHKQLNKELHHPAEVLSSPFVSALLRQFPASLVSFSVYFERERRANLT</sequence>
<evidence type="ECO:0000313" key="1">
    <source>
        <dbReference type="EMBL" id="GBL93603.1"/>
    </source>
</evidence>
<comment type="caution">
    <text evidence="1">The sequence shown here is derived from an EMBL/GenBank/DDBJ whole genome shotgun (WGS) entry which is preliminary data.</text>
</comment>
<reference evidence="1 2" key="1">
    <citation type="journal article" date="2019" name="Sci. Rep.">
        <title>Orb-weaving spider Araneus ventricosus genome elucidates the spidroin gene catalogue.</title>
        <authorList>
            <person name="Kono N."/>
            <person name="Nakamura H."/>
            <person name="Ohtoshi R."/>
            <person name="Moran D.A.P."/>
            <person name="Shinohara A."/>
            <person name="Yoshida Y."/>
            <person name="Fujiwara M."/>
            <person name="Mori M."/>
            <person name="Tomita M."/>
            <person name="Arakawa K."/>
        </authorList>
    </citation>
    <scope>NUCLEOTIDE SEQUENCE [LARGE SCALE GENOMIC DNA]</scope>
</reference>
<proteinExistence type="predicted"/>
<accession>A0A4Y2BNT3</accession>
<dbReference type="Proteomes" id="UP000499080">
    <property type="component" value="Unassembled WGS sequence"/>
</dbReference>
<evidence type="ECO:0000313" key="2">
    <source>
        <dbReference type="Proteomes" id="UP000499080"/>
    </source>
</evidence>
<dbReference type="AlphaFoldDB" id="A0A4Y2BNT3"/>
<dbReference type="EMBL" id="BGPR01000095">
    <property type="protein sequence ID" value="GBL93603.1"/>
    <property type="molecule type" value="Genomic_DNA"/>
</dbReference>
<gene>
    <name evidence="1" type="ORF">AVEN_25605_1</name>
</gene>
<name>A0A4Y2BNT3_ARAVE</name>
<keyword evidence="2" id="KW-1185">Reference proteome</keyword>